<name>A0A5C8ZG98_9ACTN</name>
<dbReference type="PROSITE" id="PS50011">
    <property type="entry name" value="PROTEIN_KINASE_DOM"/>
    <property type="match status" value="1"/>
</dbReference>
<dbReference type="SUPFAM" id="SSF56112">
    <property type="entry name" value="Protein kinase-like (PK-like)"/>
    <property type="match status" value="2"/>
</dbReference>
<dbReference type="GO" id="GO:0005524">
    <property type="term" value="F:ATP binding"/>
    <property type="evidence" value="ECO:0007669"/>
    <property type="project" value="InterPro"/>
</dbReference>
<dbReference type="InterPro" id="IPR000719">
    <property type="entry name" value="Prot_kinase_dom"/>
</dbReference>
<reference evidence="3 4" key="1">
    <citation type="submission" date="2019-07" db="EMBL/GenBank/DDBJ databases">
        <title>Quadrisphaera sp. strain DD2A genome sequencing and assembly.</title>
        <authorList>
            <person name="Kim I."/>
        </authorList>
    </citation>
    <scope>NUCLEOTIDE SEQUENCE [LARGE SCALE GENOMIC DNA]</scope>
    <source>
        <strain evidence="3 4">DD2A</strain>
    </source>
</reference>
<feature type="transmembrane region" description="Helical" evidence="1">
    <location>
        <begin position="653"/>
        <end position="675"/>
    </location>
</feature>
<evidence type="ECO:0000256" key="1">
    <source>
        <dbReference type="SAM" id="Phobius"/>
    </source>
</evidence>
<gene>
    <name evidence="3" type="ORF">FMM08_09325</name>
</gene>
<dbReference type="Gene3D" id="1.10.510.10">
    <property type="entry name" value="Transferase(Phosphotransferase) domain 1"/>
    <property type="match status" value="1"/>
</dbReference>
<dbReference type="RefSeq" id="WP_147926102.1">
    <property type="nucleotide sequence ID" value="NZ_VKAC01000005.1"/>
</dbReference>
<dbReference type="AlphaFoldDB" id="A0A5C8ZG98"/>
<feature type="transmembrane region" description="Helical" evidence="1">
    <location>
        <begin position="734"/>
        <end position="753"/>
    </location>
</feature>
<keyword evidence="1" id="KW-0472">Membrane</keyword>
<evidence type="ECO:0000313" key="3">
    <source>
        <dbReference type="EMBL" id="TXR56309.1"/>
    </source>
</evidence>
<sequence length="853" mass="93319">MADRDVAALLRALLQPSEEGARGVYRASVMGTSLAFHRHGTTSTILRVDRLHEEPLAMKVLLPPFQKVPAIAQSARTHFATYGGLVKKGGAADLVDVRGSSERWVLMDFVPGITLAEYLRLPELIRHRATVRGNRESVSILDALTAEVRSAEAVPAARRLVERLGRPPEDMTLDELLGVVRVAWLSADLPRVRGWAESIVTSARQRQLGASSRLLRFEEFGGGLAAGRTKVQLLVDELRTAAKDAPDMVQVVLDSCPEHLDDGSWRYVSLQDLKADLPAGAELMSLATAQRAVRLLWRAERFQEEQPSADLMMVRLNHMAPALFAVLERLRAARAEGQEAGDGTTGFIHADLTPSNLIVAVEESAMKLTVVDFGRNYLHTRSVSGQQGRDALFVAPEVLENESDVESADFYSLGQLLIAAAGAEVVPGGVVPDALYPYTPIIARFCEDLVQVSPEQRLLLYGGAQRADVSIPDLRAVFIHEVDVVQGALTFESSLEKSKPSYLVRRIPRPFAAPVLQARLLRGLQEAVSPGTRTGRDPLLRNARDLMAWSVISAALTVFVGAAATDAVLGLFKIGGGTSPLQWLVARIGEAVGWQEPGWLAHLTHRDFTRDDIPALLVGFSYLLVGSQYYQALFSGTSPLLGAHRSAAGWRSWLAAVVVRVQIFSAPILVGLVVFGDTEWWPQAVVAGQVFVFVCNVAVATFLRATFRAARVAELSTVPSDESQITGWYSFRRWWPSSLVYALVTALVAYFLLTERWQDRDFYTTVVAGLNVVLFYFVKCGLDAPIVRIAITRGCLAAERLRAWHGAPAAGTARGTDALDAPNTIIELPETADLSRRVRTRLLRARLGVRRDA</sequence>
<feature type="transmembrane region" description="Helical" evidence="1">
    <location>
        <begin position="684"/>
        <end position="707"/>
    </location>
</feature>
<keyword evidence="1" id="KW-1133">Transmembrane helix</keyword>
<evidence type="ECO:0000259" key="2">
    <source>
        <dbReference type="PROSITE" id="PS50011"/>
    </source>
</evidence>
<keyword evidence="1" id="KW-0812">Transmembrane</keyword>
<dbReference type="GO" id="GO:0004672">
    <property type="term" value="F:protein kinase activity"/>
    <property type="evidence" value="ECO:0007669"/>
    <property type="project" value="InterPro"/>
</dbReference>
<proteinExistence type="predicted"/>
<feature type="transmembrane region" description="Helical" evidence="1">
    <location>
        <begin position="762"/>
        <end position="778"/>
    </location>
</feature>
<accession>A0A5C8ZG98</accession>
<protein>
    <recommendedName>
        <fullName evidence="2">Protein kinase domain-containing protein</fullName>
    </recommendedName>
</protein>
<dbReference type="EMBL" id="VKAC01000005">
    <property type="protein sequence ID" value="TXR56309.1"/>
    <property type="molecule type" value="Genomic_DNA"/>
</dbReference>
<dbReference type="Proteomes" id="UP000321234">
    <property type="component" value="Unassembled WGS sequence"/>
</dbReference>
<feature type="transmembrane region" description="Helical" evidence="1">
    <location>
        <begin position="546"/>
        <end position="572"/>
    </location>
</feature>
<dbReference type="InterPro" id="IPR011009">
    <property type="entry name" value="Kinase-like_dom_sf"/>
</dbReference>
<comment type="caution">
    <text evidence="3">The sequence shown here is derived from an EMBL/GenBank/DDBJ whole genome shotgun (WGS) entry which is preliminary data.</text>
</comment>
<evidence type="ECO:0000313" key="4">
    <source>
        <dbReference type="Proteomes" id="UP000321234"/>
    </source>
</evidence>
<dbReference type="OrthoDB" id="5166861at2"/>
<organism evidence="3 4">
    <name type="scientific">Quadrisphaera setariae</name>
    <dbReference type="NCBI Taxonomy" id="2593304"/>
    <lineage>
        <taxon>Bacteria</taxon>
        <taxon>Bacillati</taxon>
        <taxon>Actinomycetota</taxon>
        <taxon>Actinomycetes</taxon>
        <taxon>Kineosporiales</taxon>
        <taxon>Kineosporiaceae</taxon>
        <taxon>Quadrisphaera</taxon>
    </lineage>
</organism>
<feature type="domain" description="Protein kinase" evidence="2">
    <location>
        <begin position="186"/>
        <end position="547"/>
    </location>
</feature>
<keyword evidence="4" id="KW-1185">Reference proteome</keyword>